<reference evidence="7 8" key="1">
    <citation type="submission" date="2019-07" db="EMBL/GenBank/DDBJ databases">
        <title>Genome sequencing of the stress-tolerant strain Azospirillum brasilense Az19.</title>
        <authorList>
            <person name="Maroniche G.A."/>
            <person name="Garcia J.E."/>
            <person name="Pagnussat L."/>
            <person name="Amenta M."/>
            <person name="Creus C.M."/>
        </authorList>
    </citation>
    <scope>NUCLEOTIDE SEQUENCE [LARGE SCALE GENOMIC DNA]</scope>
    <source>
        <strain evidence="7 8">Az19</strain>
    </source>
</reference>
<feature type="domain" description="Tn3 transposase DDE" evidence="5">
    <location>
        <begin position="575"/>
        <end position="961"/>
    </location>
</feature>
<evidence type="ECO:0000256" key="2">
    <source>
        <dbReference type="ARBA" id="ARBA00022578"/>
    </source>
</evidence>
<dbReference type="EMBL" id="VEWN01000029">
    <property type="protein sequence ID" value="KAA1052440.1"/>
    <property type="molecule type" value="Genomic_DNA"/>
</dbReference>
<dbReference type="NCBIfam" id="NF033527">
    <property type="entry name" value="transpos_Tn3"/>
    <property type="match status" value="1"/>
</dbReference>
<sequence>MPRHRFLTEGELRHLFGIPADRDALARQFTLTPSDHDLVLTRRGDANRLGFAVQLALLRQSGRALAQVEEPIDPLVVWISVQIDVPAHLFADYARRHQTMTDHARQLASMLGLRPSTDADLPFMIEAAAQAAWTAHKPGVIVTAIVSALRSEKLILPALAVIERTGAAGRARARKRAADALVAGLTDEQLAKLDRLPVVDPELGGTPLAWLKTMPSAPKAGHVRDLLGKLQVVRAVGIPSDLASRLSEIRFRQFIREGQASPAYLLGRYTSHRRRATLVAVLFDLESRLTDAVLDMADRLIGGAFTRGKHAKEKTYAATTRDVGRLMRLFHDTIEALGAAQDSDRDAFAVVDETVGWAKLLRARPEVAGLADLAEENPLIRAADRYITIRKFVPALLEALTFMAARENDPLLAAVRLLRDLNQSGKRDVPSDAPMPFRKEWRRLVVESGTPNRRLYEMAVLATLRNKLRSGDVWVEHSSSYRRFDSYLLPTAAVSPVVSELGLPDTADAWLAARSRELDERLKRFAQRLRHNQLDGVELRDERLHIAPVKAATPAEATALAARLDALLPRVRITELLHEVNRATGFAAAFTNLRTGESCSNENALLAAILADGTNLGLARMADASQGITRDQLVWTADAYIRPETYQAALARIIDAQHRLPIATLWGGGTTSSSDGQFFRSGKRGNVAGEVNARYGVDPGFSFYTHVSDQHGPYHVQVISAATHEAPYVLDGLLHHGTSLKIDTHYVDTGGVSDHIFILCALLGFRFCPRLRDFPDRKLASIEPPGYYKDLLPLMGRRIKVEVIREYWDEVVRLVASLKTGAVAPSTMLKKLAAYERQNQLDLALQELGRIERTFFMLDWLESPDLRRRCHAGLNKGEQRHALAQAICTFRQGRIADRGAEAQEYRASGLNLLIAAIVYWNSTYMSDAVAYLRAKGEAVSDELLAHTSPVGWEHIGLSGDFLWERAASAPVGRRLLNLERQRRVA</sequence>
<feature type="domain" description="DUF4158" evidence="6">
    <location>
        <begin position="6"/>
        <end position="166"/>
    </location>
</feature>
<keyword evidence="2" id="KW-0815">Transposition</keyword>
<proteinExistence type="inferred from homology"/>
<dbReference type="RefSeq" id="WP_149651765.1">
    <property type="nucleotide sequence ID" value="NZ_VEWN01000029.1"/>
</dbReference>
<organism evidence="7 8">
    <name type="scientific">Azospirillum argentinense</name>
    <dbReference type="NCBI Taxonomy" id="2970906"/>
    <lineage>
        <taxon>Bacteria</taxon>
        <taxon>Pseudomonadati</taxon>
        <taxon>Pseudomonadota</taxon>
        <taxon>Alphaproteobacteria</taxon>
        <taxon>Rhodospirillales</taxon>
        <taxon>Azospirillaceae</taxon>
        <taxon>Azospirillum</taxon>
    </lineage>
</organism>
<protein>
    <recommendedName>
        <fullName evidence="9">Tn3 family transposase</fullName>
    </recommendedName>
</protein>
<dbReference type="InterPro" id="IPR002513">
    <property type="entry name" value="Tn3_Tnp_DDE_dom"/>
</dbReference>
<evidence type="ECO:0000313" key="7">
    <source>
        <dbReference type="EMBL" id="KAA1052440.1"/>
    </source>
</evidence>
<keyword evidence="3" id="KW-0238">DNA-binding</keyword>
<keyword evidence="4" id="KW-0233">DNA recombination</keyword>
<gene>
    <name evidence="7" type="ORF">FH063_004292</name>
</gene>
<dbReference type="InterPro" id="IPR025296">
    <property type="entry name" value="DUF4158"/>
</dbReference>
<dbReference type="Proteomes" id="UP000325333">
    <property type="component" value="Unassembled WGS sequence"/>
</dbReference>
<accession>A0A5B0KLQ6</accession>
<dbReference type="AlphaFoldDB" id="A0A5B0KLQ6"/>
<dbReference type="Pfam" id="PF01526">
    <property type="entry name" value="DDE_Tnp_Tn3"/>
    <property type="match status" value="1"/>
</dbReference>
<dbReference type="GO" id="GO:0004803">
    <property type="term" value="F:transposase activity"/>
    <property type="evidence" value="ECO:0007669"/>
    <property type="project" value="InterPro"/>
</dbReference>
<evidence type="ECO:0000256" key="4">
    <source>
        <dbReference type="ARBA" id="ARBA00023172"/>
    </source>
</evidence>
<evidence type="ECO:0000313" key="8">
    <source>
        <dbReference type="Proteomes" id="UP000325333"/>
    </source>
</evidence>
<dbReference type="GO" id="GO:0006313">
    <property type="term" value="P:DNA transposition"/>
    <property type="evidence" value="ECO:0007669"/>
    <property type="project" value="InterPro"/>
</dbReference>
<evidence type="ECO:0000259" key="6">
    <source>
        <dbReference type="Pfam" id="PF13700"/>
    </source>
</evidence>
<name>A0A5B0KLQ6_9PROT</name>
<evidence type="ECO:0000259" key="5">
    <source>
        <dbReference type="Pfam" id="PF01526"/>
    </source>
</evidence>
<dbReference type="Pfam" id="PF13700">
    <property type="entry name" value="DUF4158"/>
    <property type="match status" value="1"/>
</dbReference>
<dbReference type="InterPro" id="IPR047653">
    <property type="entry name" value="Tn3-like_transpos"/>
</dbReference>
<evidence type="ECO:0000256" key="1">
    <source>
        <dbReference type="ARBA" id="ARBA00009402"/>
    </source>
</evidence>
<evidence type="ECO:0000256" key="3">
    <source>
        <dbReference type="ARBA" id="ARBA00023125"/>
    </source>
</evidence>
<dbReference type="GO" id="GO:0003677">
    <property type="term" value="F:DNA binding"/>
    <property type="evidence" value="ECO:0007669"/>
    <property type="project" value="UniProtKB-KW"/>
</dbReference>
<comment type="similarity">
    <text evidence="1">Belongs to the transposase 7 family.</text>
</comment>
<comment type="caution">
    <text evidence="7">The sequence shown here is derived from an EMBL/GenBank/DDBJ whole genome shotgun (WGS) entry which is preliminary data.</text>
</comment>
<evidence type="ECO:0008006" key="9">
    <source>
        <dbReference type="Google" id="ProtNLM"/>
    </source>
</evidence>